<dbReference type="CDD" id="cd20401">
    <property type="entry name" value="Tudor_AtPTM-like"/>
    <property type="match status" value="1"/>
</dbReference>
<dbReference type="InterPro" id="IPR018501">
    <property type="entry name" value="DDT_dom"/>
</dbReference>
<dbReference type="PROSITE" id="PS50827">
    <property type="entry name" value="DDT"/>
    <property type="match status" value="1"/>
</dbReference>
<gene>
    <name evidence="10" type="ORF">SLEP1_g27255</name>
</gene>
<accession>A0AAV5JVB2</accession>
<keyword evidence="3 6" id="KW-0863">Zinc-finger</keyword>
<dbReference type="PANTHER" id="PTHR46508:SF1">
    <property type="entry name" value="PHD FINGER FAMILY PROTEIN"/>
    <property type="match status" value="1"/>
</dbReference>
<evidence type="ECO:0000313" key="10">
    <source>
        <dbReference type="EMBL" id="GKV16641.1"/>
    </source>
</evidence>
<dbReference type="InterPro" id="IPR019787">
    <property type="entry name" value="Znf_PHD-finger"/>
</dbReference>
<dbReference type="InterPro" id="IPR019786">
    <property type="entry name" value="Zinc_finger_PHD-type_CS"/>
</dbReference>
<comment type="subcellular location">
    <subcellularLocation>
        <location evidence="1">Nucleus</location>
    </subcellularLocation>
</comment>
<sequence>MESKVPRPRGRPRKRRSPEDERIDAKSNSRNKMFAVEIRSIALVGRYVLKEFSRSRVFLGKIVSYDTGLYRVEYEDGNCEELDSTQLRYLILDDAYFDDGLIQKKKRLDELILEKISKKMNVDDLDKKVEDSKNVVDADAISTLSDLSGAFTVENAEEQVEDDAGSSSDSCEHVYDWDMTPEAEAPPVPRPELPSSSGTIGVPEEYVSHLFTVYGFLRSFSIQLFLCPFGLDEFVGALNCSAPNTLLDAVHFALLRALRHRLESLSSEGSEQALKCVRNHDWSLLDTLTWPVYLIQYITVMGYIKGPDWQGFCKDVSKGEYYSLPVGRKLMNLQFLCDDVLESVELRAEIDMREESEVGIDPDAVPINNPENGPRRVYLRFSKTSACKEKETMEMISGIHELNSSCKSTYFGDFGFKGNQVRSNAVDVNLDANSDECRLCGMDGTLLCCDGCPSAYHSRCIGVMKMYIPDGSWYCPECTANKIGPFITVGTSLRGAELFGFDFHGHAFFGTCNHLLVLKASINLDPYLRYYNLNDIPKVLKVLSSLIHCEQQYLGICKAIMKYWNLPDSICFPMETIEPGSNVETLKKDENPAAYLLPPGNGSCKFPDIVDAENTSSFNANADNERVSYVNSSVDMMNHTGLPVIKLSVKSNVEPAMSAGSVRQQAGTSDVTYQSLVDRSTMIDLATPTCGKISGSYLGLINDKNLGGSGSHQSKADKQLDFGSDMKISVTVTDSTYMGLSYKPQAYVNHYNHGEIAAVAAAKLAILSSEESQVAGVNRSGSTRKFMSTSDFSLQAKAFSSIASRFFWPSVEKKSIEALRERCGWCHSCKECKRGCMLNSAVSSATKSAKEILNGLPPIKNKDGSLPCIATYILYMEESLCGLVAGPFLNQSYKKQWRKKLEDASTFSAMKVCLLELEKNIPILALSTDWVKLMDDWMVESSMMESTTSTSGLMQKRGLGRRSKKLSGTCEISADDSDDTSVTWWRGGRLTNHIFQKAILPCSMVKKAARGGGVTKIAGVSYIDGSEIPKRNRQLLWRAAVERSRNLSQLALQVRYLDLHVRWNDLVRPEQNPQDGKGVETEASVFRNATICDKKIVENKIVYGIAFGNQKHLPSRVMKNIINIDQNGDGMDKYWLHETRIPLYLIKEYEEKVGKALLTPVKKPSKELSELQKRQLKASRRNMFVYLVSKRDKLENCSCASCQLDVLLRNAVTCSTCQGYCHKDCTLSSIQVNGKVEHFIICELCSHAKGLAQNDISNKSPTTPLFLHGREWYNTMTATKTTQVKGSNQLLKPLTSLRSGDGSIKTKENCPDVKHAASGSSMMVKPRNRLCHWGVIWRKRNSNETGIDFRLTNLLPRGGSDNYLLKPVCHICKQPYNSELIYIHCETCKKWYHADAVELEESRISDVIGFKCCKCRRIRGPECPHMDPELRDQKRRKQFTKARKQGQETEDLDFDCGTVSETKECKPTIPLTFTTDDLMPDDDHLLFSLSKVEEINENAPEADLEWNGASGIGLKKLPVRRQVKQEDDEDGFSGANHFHTELSISHEPSNQMKPKEEPSLPFAQWNVSGSAPESELLFDYETLNYEDMEFEPQTYFSLNELLASDDGDDEVDDSDPAYVPRIWENPLSSALQDGDNEQCQVGTSSNQAGPITPVKSDVNELKCRLCFLEEPSPDLLCRICGFLIHSHCSPWNELAPLDSSWSCGRCRERC</sequence>
<dbReference type="InterPro" id="IPR001965">
    <property type="entry name" value="Znf_PHD"/>
</dbReference>
<feature type="compositionally biased region" description="Basic residues" evidence="7">
    <location>
        <begin position="1"/>
        <end position="16"/>
    </location>
</feature>
<dbReference type="EMBL" id="BPVZ01000046">
    <property type="protein sequence ID" value="GKV16641.1"/>
    <property type="molecule type" value="Genomic_DNA"/>
</dbReference>
<comment type="caution">
    <text evidence="10">The sequence shown here is derived from an EMBL/GenBank/DDBJ whole genome shotgun (WGS) entry which is preliminary data.</text>
</comment>
<dbReference type="Proteomes" id="UP001054252">
    <property type="component" value="Unassembled WGS sequence"/>
</dbReference>
<dbReference type="GO" id="GO:0008270">
    <property type="term" value="F:zinc ion binding"/>
    <property type="evidence" value="ECO:0007669"/>
    <property type="project" value="UniProtKB-KW"/>
</dbReference>
<keyword evidence="5" id="KW-0539">Nucleus</keyword>
<proteinExistence type="predicted"/>
<keyword evidence="11" id="KW-1185">Reference proteome</keyword>
<dbReference type="Pfam" id="PF02791">
    <property type="entry name" value="DDT"/>
    <property type="match status" value="1"/>
</dbReference>
<evidence type="ECO:0000256" key="5">
    <source>
        <dbReference type="ARBA" id="ARBA00023242"/>
    </source>
</evidence>
<dbReference type="InterPro" id="IPR013083">
    <property type="entry name" value="Znf_RING/FYVE/PHD"/>
</dbReference>
<dbReference type="PANTHER" id="PTHR46508">
    <property type="entry name" value="PHD FINGER FAMILY PROTEIN"/>
    <property type="match status" value="1"/>
</dbReference>
<dbReference type="Pfam" id="PF15612">
    <property type="entry name" value="WHIM1"/>
    <property type="match status" value="1"/>
</dbReference>
<evidence type="ECO:0000256" key="7">
    <source>
        <dbReference type="SAM" id="MobiDB-lite"/>
    </source>
</evidence>
<feature type="domain" description="PHD-type" evidence="8">
    <location>
        <begin position="434"/>
        <end position="481"/>
    </location>
</feature>
<organism evidence="10 11">
    <name type="scientific">Rubroshorea leprosula</name>
    <dbReference type="NCBI Taxonomy" id="152421"/>
    <lineage>
        <taxon>Eukaryota</taxon>
        <taxon>Viridiplantae</taxon>
        <taxon>Streptophyta</taxon>
        <taxon>Embryophyta</taxon>
        <taxon>Tracheophyta</taxon>
        <taxon>Spermatophyta</taxon>
        <taxon>Magnoliopsida</taxon>
        <taxon>eudicotyledons</taxon>
        <taxon>Gunneridae</taxon>
        <taxon>Pentapetalae</taxon>
        <taxon>rosids</taxon>
        <taxon>malvids</taxon>
        <taxon>Malvales</taxon>
        <taxon>Dipterocarpaceae</taxon>
        <taxon>Rubroshorea</taxon>
    </lineage>
</organism>
<evidence type="ECO:0000256" key="6">
    <source>
        <dbReference type="PROSITE-ProRule" id="PRU00146"/>
    </source>
</evidence>
<dbReference type="InterPro" id="IPR056618">
    <property type="entry name" value="Chromo_PTM"/>
</dbReference>
<dbReference type="InterPro" id="IPR047365">
    <property type="entry name" value="Tudor_AtPTM-like"/>
</dbReference>
<dbReference type="Pfam" id="PF24294">
    <property type="entry name" value="Chromo_PTM"/>
    <property type="match status" value="1"/>
</dbReference>
<protein>
    <recommendedName>
        <fullName evidence="12">DDT domain-containing protein PTM-like</fullName>
    </recommendedName>
</protein>
<feature type="domain" description="DDT" evidence="9">
    <location>
        <begin position="204"/>
        <end position="264"/>
    </location>
</feature>
<feature type="region of interest" description="Disordered" evidence="7">
    <location>
        <begin position="1"/>
        <end position="26"/>
    </location>
</feature>
<dbReference type="GO" id="GO:0000785">
    <property type="term" value="C:chromatin"/>
    <property type="evidence" value="ECO:0007669"/>
    <property type="project" value="UniProtKB-ARBA"/>
</dbReference>
<dbReference type="Pfam" id="PF21743">
    <property type="entry name" value="PTM_DIR17_Tudor"/>
    <property type="match status" value="1"/>
</dbReference>
<dbReference type="PROSITE" id="PS01359">
    <property type="entry name" value="ZF_PHD_1"/>
    <property type="match status" value="1"/>
</dbReference>
<dbReference type="Pfam" id="PF00628">
    <property type="entry name" value="PHD"/>
    <property type="match status" value="1"/>
</dbReference>
<dbReference type="Gene3D" id="3.30.40.10">
    <property type="entry name" value="Zinc/RING finger domain, C3HC4 (zinc finger)"/>
    <property type="match status" value="2"/>
</dbReference>
<dbReference type="InterPro" id="IPR011011">
    <property type="entry name" value="Znf_FYVE_PHD"/>
</dbReference>
<evidence type="ECO:0000259" key="9">
    <source>
        <dbReference type="PROSITE" id="PS50827"/>
    </source>
</evidence>
<evidence type="ECO:0000256" key="2">
    <source>
        <dbReference type="ARBA" id="ARBA00022723"/>
    </source>
</evidence>
<dbReference type="InterPro" id="IPR028942">
    <property type="entry name" value="WHIM1_dom"/>
</dbReference>
<dbReference type="SMART" id="SM00571">
    <property type="entry name" value="DDT"/>
    <property type="match status" value="1"/>
</dbReference>
<evidence type="ECO:0000313" key="11">
    <source>
        <dbReference type="Proteomes" id="UP001054252"/>
    </source>
</evidence>
<evidence type="ECO:0008006" key="12">
    <source>
        <dbReference type="Google" id="ProtNLM"/>
    </source>
</evidence>
<evidence type="ECO:0000256" key="3">
    <source>
        <dbReference type="ARBA" id="ARBA00022771"/>
    </source>
</evidence>
<feature type="compositionally biased region" description="Basic and acidic residues" evidence="7">
    <location>
        <begin position="17"/>
        <end position="26"/>
    </location>
</feature>
<keyword evidence="4" id="KW-0862">Zinc</keyword>
<reference evidence="10 11" key="1">
    <citation type="journal article" date="2021" name="Commun. Biol.">
        <title>The genome of Shorea leprosula (Dipterocarpaceae) highlights the ecological relevance of drought in aseasonal tropical rainforests.</title>
        <authorList>
            <person name="Ng K.K.S."/>
            <person name="Kobayashi M.J."/>
            <person name="Fawcett J.A."/>
            <person name="Hatakeyama M."/>
            <person name="Paape T."/>
            <person name="Ng C.H."/>
            <person name="Ang C.C."/>
            <person name="Tnah L.H."/>
            <person name="Lee C.T."/>
            <person name="Nishiyama T."/>
            <person name="Sese J."/>
            <person name="O'Brien M.J."/>
            <person name="Copetti D."/>
            <person name="Mohd Noor M.I."/>
            <person name="Ong R.C."/>
            <person name="Putra M."/>
            <person name="Sireger I.Z."/>
            <person name="Indrioko S."/>
            <person name="Kosugi Y."/>
            <person name="Izuno A."/>
            <person name="Isagi Y."/>
            <person name="Lee S.L."/>
            <person name="Shimizu K.K."/>
        </authorList>
    </citation>
    <scope>NUCLEOTIDE SEQUENCE [LARGE SCALE GENOMIC DNA]</scope>
    <source>
        <strain evidence="10">214</strain>
    </source>
</reference>
<evidence type="ECO:0000256" key="4">
    <source>
        <dbReference type="ARBA" id="ARBA00022833"/>
    </source>
</evidence>
<dbReference type="GO" id="GO:0005634">
    <property type="term" value="C:nucleus"/>
    <property type="evidence" value="ECO:0007669"/>
    <property type="project" value="UniProtKB-SubCell"/>
</dbReference>
<evidence type="ECO:0000256" key="1">
    <source>
        <dbReference type="ARBA" id="ARBA00004123"/>
    </source>
</evidence>
<evidence type="ECO:0000259" key="8">
    <source>
        <dbReference type="PROSITE" id="PS50016"/>
    </source>
</evidence>
<name>A0AAV5JVB2_9ROSI</name>
<dbReference type="SMART" id="SM00249">
    <property type="entry name" value="PHD"/>
    <property type="match status" value="4"/>
</dbReference>
<dbReference type="PROSITE" id="PS50016">
    <property type="entry name" value="ZF_PHD_2"/>
    <property type="match status" value="1"/>
</dbReference>
<dbReference type="SUPFAM" id="SSF57903">
    <property type="entry name" value="FYVE/PHD zinc finger"/>
    <property type="match status" value="2"/>
</dbReference>
<keyword evidence="2" id="KW-0479">Metal-binding</keyword>
<dbReference type="CDD" id="cd15532">
    <property type="entry name" value="PHD2_CHD_II"/>
    <property type="match status" value="1"/>
</dbReference>